<reference evidence="1" key="1">
    <citation type="submission" date="2021-01" db="EMBL/GenBank/DDBJ databases">
        <authorList>
            <person name="Corre E."/>
            <person name="Pelletier E."/>
            <person name="Niang G."/>
            <person name="Scheremetjew M."/>
            <person name="Finn R."/>
            <person name="Kale V."/>
            <person name="Holt S."/>
            <person name="Cochrane G."/>
            <person name="Meng A."/>
            <person name="Brown T."/>
            <person name="Cohen L."/>
        </authorList>
    </citation>
    <scope>NUCLEOTIDE SEQUENCE</scope>
    <source>
        <strain evidence="1">CCMP1381</strain>
    </source>
</reference>
<dbReference type="AlphaFoldDB" id="A0A7S2FGP0"/>
<evidence type="ECO:0000313" key="1">
    <source>
        <dbReference type="EMBL" id="CAD9394821.1"/>
    </source>
</evidence>
<dbReference type="SUPFAM" id="SSF48056">
    <property type="entry name" value="Di-copper centre-containing domain"/>
    <property type="match status" value="1"/>
</dbReference>
<name>A0A7S2FGP0_9STRA</name>
<evidence type="ECO:0008006" key="2">
    <source>
        <dbReference type="Google" id="ProtNLM"/>
    </source>
</evidence>
<dbReference type="EMBL" id="HBGS01013894">
    <property type="protein sequence ID" value="CAD9394821.1"/>
    <property type="molecule type" value="Transcribed_RNA"/>
</dbReference>
<protein>
    <recommendedName>
        <fullName evidence="2">Tyrosinase copper-binding domain-containing protein</fullName>
    </recommendedName>
</protein>
<gene>
    <name evidence="1" type="ORF">DSPE1174_LOCUS7356</name>
</gene>
<dbReference type="InterPro" id="IPR008922">
    <property type="entry name" value="Di-copper_centre_dom_sf"/>
</dbReference>
<sequence>MRNTPTLMGAKTYGPHYRSLIDFQVMHVRAAGGRGSDKIHDGLGFMSQHIAMTSEFELAMQSVSPFITIPYWDYTIDSINIETHYRNASNFFDSCELFSPGWFGRTSKTAHTVVEGRMGYLDIPHDYNFTVRSAYGFLRAPWNINPSRYITRYHSMCGVDQVNQIFSNTKEDLSWPSCASHFKMANSDTMSSWYEWAWNISYLPHGPIHAWIGGIGGDCANFDDMYDAGWITDDQLLRIKHNAFIFLKDGWHDFIIETPTYCSADSASASECKWVCADDVSNNSKAQALLREYGAIRGDHPHFEEIARKVFCETAWWPGDHFEAASPSEASFWPMHPTLDRLLQYKDMAIPFKNEDWVISDESTYCRFPAGTTDCKGHHAYDLTFFKTAMKDMSGQYKSKHWTNEEVRNAALPVTSTYMLPYVYNSFEWNHCKEVGIDFMSLVSA</sequence>
<dbReference type="Gene3D" id="1.10.1280.10">
    <property type="entry name" value="Di-copper center containing domain from catechol oxidase"/>
    <property type="match status" value="1"/>
</dbReference>
<organism evidence="1">
    <name type="scientific">Octactis speculum</name>
    <dbReference type="NCBI Taxonomy" id="3111310"/>
    <lineage>
        <taxon>Eukaryota</taxon>
        <taxon>Sar</taxon>
        <taxon>Stramenopiles</taxon>
        <taxon>Ochrophyta</taxon>
        <taxon>Dictyochophyceae</taxon>
        <taxon>Dictyochales</taxon>
        <taxon>Dictyochaceae</taxon>
        <taxon>Octactis</taxon>
    </lineage>
</organism>
<accession>A0A7S2FGP0</accession>
<proteinExistence type="predicted"/>